<dbReference type="SMART" id="SM00100">
    <property type="entry name" value="cNMP"/>
    <property type="match status" value="2"/>
</dbReference>
<proteinExistence type="inferred from homology"/>
<dbReference type="InterPro" id="IPR018490">
    <property type="entry name" value="cNMP-bd_dom_sf"/>
</dbReference>
<dbReference type="InterPro" id="IPR036397">
    <property type="entry name" value="RNaseH_sf"/>
</dbReference>
<dbReference type="SUPFAM" id="SSF51206">
    <property type="entry name" value="cAMP-binding domain-like"/>
    <property type="match status" value="2"/>
</dbReference>
<keyword evidence="2" id="KW-0116">cAMP-binding</keyword>
<sequence length="437" mass="49899">MENRASSSQKEASSQKKKKSCKKKNKSKIVESKNLDQSAHHGGNQRRINVFAEQYNPEEDTTDEKDLPVFPKTTEERKMLKKAFGSIVLFKNLSEDQMEQVLNSMEKKEVQAGDIVIRQGDNGDYFYVIMTGLYDVTTTKPNGKTEKINTFDNGGSFGELALLYNQPRAATVTAVTDGILWAMSRVTFRTIVLKSAYKKRKQYEEFLSKVEILDVLTPYDRSNLCDALTTITYEDGKVIFKEGESANGMYFVEKGQISLEVSSNHEESRNIVKLRNDLQVLSNHEVSRNIVKLRNNLEVSSNHEKSRNIVKLRNDLEVSSNHEKSRNIVKLRNDIEVSSNHEVSRNIVKLRNDIEALSNHGESRNIVKLRNGLQVSSNHEVKRCLKGHRFDDIPSIQRAVTKALTGITPTDYSGAYEAWKTRWQRCVDAQGEFFEEY</sequence>
<reference evidence="6 7" key="1">
    <citation type="submission" date="2022-01" db="EMBL/GenBank/DDBJ databases">
        <title>A chromosomal length assembly of Cordylochernes scorpioides.</title>
        <authorList>
            <person name="Zeh D."/>
            <person name="Zeh J."/>
        </authorList>
    </citation>
    <scope>NUCLEOTIDE SEQUENCE [LARGE SCALE GENOMIC DNA]</scope>
    <source>
        <strain evidence="6">IN4F17</strain>
        <tissue evidence="6">Whole Body</tissue>
    </source>
</reference>
<feature type="domain" description="Cyclic nucleotide-binding" evidence="5">
    <location>
        <begin position="212"/>
        <end position="274"/>
    </location>
</feature>
<dbReference type="Gene3D" id="3.30.420.10">
    <property type="entry name" value="Ribonuclease H-like superfamily/Ribonuclease H"/>
    <property type="match status" value="1"/>
</dbReference>
<dbReference type="InterPro" id="IPR014710">
    <property type="entry name" value="RmlC-like_jellyroll"/>
</dbReference>
<dbReference type="InterPro" id="IPR000595">
    <property type="entry name" value="cNMP-bd_dom"/>
</dbReference>
<feature type="domain" description="Cyclic nucleotide-binding" evidence="5">
    <location>
        <begin position="89"/>
        <end position="209"/>
    </location>
</feature>
<dbReference type="InterPro" id="IPR018488">
    <property type="entry name" value="cNMP-bd_CS"/>
</dbReference>
<evidence type="ECO:0000313" key="7">
    <source>
        <dbReference type="Proteomes" id="UP001235939"/>
    </source>
</evidence>
<feature type="compositionally biased region" description="Basic residues" evidence="4">
    <location>
        <begin position="15"/>
        <end position="27"/>
    </location>
</feature>
<evidence type="ECO:0000256" key="1">
    <source>
        <dbReference type="ARBA" id="ARBA00005753"/>
    </source>
</evidence>
<accession>A0ABY6KXX2</accession>
<keyword evidence="3" id="KW-0114">cAMP</keyword>
<dbReference type="CDD" id="cd00038">
    <property type="entry name" value="CAP_ED"/>
    <property type="match status" value="2"/>
</dbReference>
<dbReference type="PANTHER" id="PTHR11635:SF152">
    <property type="entry name" value="CAMP-DEPENDENT PROTEIN KINASE TYPE I REGULATORY SUBUNIT-RELATED"/>
    <property type="match status" value="1"/>
</dbReference>
<dbReference type="PROSITE" id="PS00889">
    <property type="entry name" value="CNMP_BINDING_2"/>
    <property type="match status" value="1"/>
</dbReference>
<dbReference type="PROSITE" id="PS50042">
    <property type="entry name" value="CNMP_BINDING_3"/>
    <property type="match status" value="2"/>
</dbReference>
<gene>
    <name evidence="6" type="ORF">LAZ67_10001873</name>
</gene>
<dbReference type="Proteomes" id="UP001235939">
    <property type="component" value="Chromosome 10"/>
</dbReference>
<name>A0ABY6KXX2_9ARAC</name>
<keyword evidence="2" id="KW-0547">Nucleotide-binding</keyword>
<dbReference type="PRINTS" id="PR00103">
    <property type="entry name" value="CAMPKINASE"/>
</dbReference>
<dbReference type="Gene3D" id="2.60.120.10">
    <property type="entry name" value="Jelly Rolls"/>
    <property type="match status" value="2"/>
</dbReference>
<dbReference type="InterPro" id="IPR050503">
    <property type="entry name" value="cAMP-dep_PK_reg_su-like"/>
</dbReference>
<dbReference type="PANTHER" id="PTHR11635">
    <property type="entry name" value="CAMP-DEPENDENT PROTEIN KINASE REGULATORY CHAIN"/>
    <property type="match status" value="1"/>
</dbReference>
<dbReference type="EMBL" id="CP092872">
    <property type="protein sequence ID" value="UYV73117.1"/>
    <property type="molecule type" value="Genomic_DNA"/>
</dbReference>
<protein>
    <submittedName>
        <fullName evidence="6">PRKAR2B</fullName>
    </submittedName>
</protein>
<keyword evidence="7" id="KW-1185">Reference proteome</keyword>
<evidence type="ECO:0000313" key="6">
    <source>
        <dbReference type="EMBL" id="UYV73117.1"/>
    </source>
</evidence>
<feature type="region of interest" description="Disordered" evidence="4">
    <location>
        <begin position="1"/>
        <end position="50"/>
    </location>
</feature>
<evidence type="ECO:0000256" key="3">
    <source>
        <dbReference type="ARBA" id="ARBA00023149"/>
    </source>
</evidence>
<organism evidence="6 7">
    <name type="scientific">Cordylochernes scorpioides</name>
    <dbReference type="NCBI Taxonomy" id="51811"/>
    <lineage>
        <taxon>Eukaryota</taxon>
        <taxon>Metazoa</taxon>
        <taxon>Ecdysozoa</taxon>
        <taxon>Arthropoda</taxon>
        <taxon>Chelicerata</taxon>
        <taxon>Arachnida</taxon>
        <taxon>Pseudoscorpiones</taxon>
        <taxon>Cheliferoidea</taxon>
        <taxon>Chernetidae</taxon>
        <taxon>Cordylochernes</taxon>
    </lineage>
</organism>
<dbReference type="Pfam" id="PF00027">
    <property type="entry name" value="cNMP_binding"/>
    <property type="match status" value="1"/>
</dbReference>
<feature type="compositionally biased region" description="Low complexity" evidence="4">
    <location>
        <begin position="1"/>
        <end position="12"/>
    </location>
</feature>
<evidence type="ECO:0000256" key="2">
    <source>
        <dbReference type="ARBA" id="ARBA00022566"/>
    </source>
</evidence>
<evidence type="ECO:0000259" key="5">
    <source>
        <dbReference type="PROSITE" id="PS50042"/>
    </source>
</evidence>
<evidence type="ECO:0000256" key="4">
    <source>
        <dbReference type="SAM" id="MobiDB-lite"/>
    </source>
</evidence>
<dbReference type="PROSITE" id="PS00888">
    <property type="entry name" value="CNMP_BINDING_1"/>
    <property type="match status" value="1"/>
</dbReference>
<comment type="similarity">
    <text evidence="1">Belongs to the cAMP-dependent kinase regulatory chain family.</text>
</comment>